<dbReference type="InterPro" id="IPR011004">
    <property type="entry name" value="Trimer_LpxA-like_sf"/>
</dbReference>
<evidence type="ECO:0000313" key="5">
    <source>
        <dbReference type="EMBL" id="RCR67624.1"/>
    </source>
</evidence>
<evidence type="ECO:0000256" key="3">
    <source>
        <dbReference type="ARBA" id="ARBA00022737"/>
    </source>
</evidence>
<dbReference type="SUPFAM" id="SSF51161">
    <property type="entry name" value="Trimeric LpxA-like enzymes"/>
    <property type="match status" value="1"/>
</dbReference>
<sequence>MLKNRFINLLRFLFQPILVLILSKPTTRLGKSNIYYLSHSYLSDCIEGKFVKKYFPYSISNVKIGDYTYISQNSCISNAIIGKFCSIGPNFLCGWGIHPVNGISTSPMFYSTKKQNGTTFSLSDKITERENIVIGNDVFIGANVTILDGINIGDGVIIAAGSVVTEDLPSFVIAGGVPAKIIKNRFSPAVINSLIKIRWWEFHEDSLKDVEKYFWNVEDFIRKYDV</sequence>
<comment type="caution">
    <text evidence="5">The sequence shown here is derived from an EMBL/GenBank/DDBJ whole genome shotgun (WGS) entry which is preliminary data.</text>
</comment>
<evidence type="ECO:0000256" key="1">
    <source>
        <dbReference type="ARBA" id="ARBA00007274"/>
    </source>
</evidence>
<dbReference type="PANTHER" id="PTHR43300:SF11">
    <property type="entry name" value="ACETYLTRANSFERASE RV3034C-RELATED"/>
    <property type="match status" value="1"/>
</dbReference>
<evidence type="ECO:0000313" key="6">
    <source>
        <dbReference type="Proteomes" id="UP000253383"/>
    </source>
</evidence>
<dbReference type="InterPro" id="IPR018357">
    <property type="entry name" value="Hexapep_transf_CS"/>
</dbReference>
<name>A0A368JLS8_9BACT</name>
<evidence type="ECO:0000256" key="2">
    <source>
        <dbReference type="ARBA" id="ARBA00022679"/>
    </source>
</evidence>
<keyword evidence="2 5" id="KW-0808">Transferase</keyword>
<proteinExistence type="inferred from homology"/>
<protein>
    <submittedName>
        <fullName evidence="5">Antibiotic acetyltransferase</fullName>
    </submittedName>
</protein>
<organism evidence="5 6">
    <name type="scientific">Larkinella punicea</name>
    <dbReference type="NCBI Taxonomy" id="2315727"/>
    <lineage>
        <taxon>Bacteria</taxon>
        <taxon>Pseudomonadati</taxon>
        <taxon>Bacteroidota</taxon>
        <taxon>Cytophagia</taxon>
        <taxon>Cytophagales</taxon>
        <taxon>Spirosomataceae</taxon>
        <taxon>Larkinella</taxon>
    </lineage>
</organism>
<dbReference type="EMBL" id="QOWE01000018">
    <property type="protein sequence ID" value="RCR67624.1"/>
    <property type="molecule type" value="Genomic_DNA"/>
</dbReference>
<keyword evidence="6" id="KW-1185">Reference proteome</keyword>
<dbReference type="InterPro" id="IPR050179">
    <property type="entry name" value="Trans_hexapeptide_repeat"/>
</dbReference>
<dbReference type="CDD" id="cd03349">
    <property type="entry name" value="LbH_XAT"/>
    <property type="match status" value="1"/>
</dbReference>
<keyword evidence="4" id="KW-0012">Acyltransferase</keyword>
<dbReference type="OrthoDB" id="9814490at2"/>
<dbReference type="PROSITE" id="PS00101">
    <property type="entry name" value="HEXAPEP_TRANSFERASES"/>
    <property type="match status" value="1"/>
</dbReference>
<comment type="similarity">
    <text evidence="1">Belongs to the transferase hexapeptide repeat family.</text>
</comment>
<gene>
    <name evidence="5" type="ORF">DUE52_21210</name>
</gene>
<accession>A0A368JLS8</accession>
<dbReference type="Gene3D" id="2.160.10.10">
    <property type="entry name" value="Hexapeptide repeat proteins"/>
    <property type="match status" value="1"/>
</dbReference>
<dbReference type="GO" id="GO:0016746">
    <property type="term" value="F:acyltransferase activity"/>
    <property type="evidence" value="ECO:0007669"/>
    <property type="project" value="UniProtKB-KW"/>
</dbReference>
<reference evidence="5 6" key="1">
    <citation type="submission" date="2018-07" db="EMBL/GenBank/DDBJ databases">
        <title>Genome analysis of Larkinella rosea.</title>
        <authorList>
            <person name="Zhou Z."/>
            <person name="Wang G."/>
        </authorList>
    </citation>
    <scope>NUCLEOTIDE SEQUENCE [LARGE SCALE GENOMIC DNA]</scope>
    <source>
        <strain evidence="6">zzj9</strain>
    </source>
</reference>
<dbReference type="Pfam" id="PF00132">
    <property type="entry name" value="Hexapep"/>
    <property type="match status" value="1"/>
</dbReference>
<dbReference type="AlphaFoldDB" id="A0A368JLS8"/>
<dbReference type="PANTHER" id="PTHR43300">
    <property type="entry name" value="ACETYLTRANSFERASE"/>
    <property type="match status" value="1"/>
</dbReference>
<dbReference type="Proteomes" id="UP000253383">
    <property type="component" value="Unassembled WGS sequence"/>
</dbReference>
<keyword evidence="3" id="KW-0677">Repeat</keyword>
<dbReference type="RefSeq" id="WP_114408056.1">
    <property type="nucleotide sequence ID" value="NZ_QOWE01000018.1"/>
</dbReference>
<evidence type="ECO:0000256" key="4">
    <source>
        <dbReference type="ARBA" id="ARBA00023315"/>
    </source>
</evidence>
<dbReference type="InterPro" id="IPR001451">
    <property type="entry name" value="Hexapep"/>
</dbReference>